<dbReference type="EC" id="3.4.16.4" evidence="17"/>
<dbReference type="PANTHER" id="PTHR30627:SF2">
    <property type="entry name" value="PEPTIDOGLYCAN D,D-TRANSPEPTIDASE MRDA"/>
    <property type="match status" value="1"/>
</dbReference>
<dbReference type="Gene3D" id="3.40.710.10">
    <property type="entry name" value="DD-peptidase/beta-lactamase superfamily"/>
    <property type="match status" value="1"/>
</dbReference>
<proteinExistence type="predicted"/>
<keyword evidence="7" id="KW-0812">Transmembrane</keyword>
<accession>A0ABU8S582</accession>
<keyword evidence="6" id="KW-0645">Protease</keyword>
<dbReference type="InterPro" id="IPR050515">
    <property type="entry name" value="Beta-lactam/transpept"/>
</dbReference>
<evidence type="ECO:0000256" key="4">
    <source>
        <dbReference type="ARBA" id="ARBA00022519"/>
    </source>
</evidence>
<evidence type="ECO:0000256" key="5">
    <source>
        <dbReference type="ARBA" id="ARBA00022645"/>
    </source>
</evidence>
<evidence type="ECO:0000256" key="6">
    <source>
        <dbReference type="ARBA" id="ARBA00022670"/>
    </source>
</evidence>
<dbReference type="InterPro" id="IPR036138">
    <property type="entry name" value="PBP_dimer_sf"/>
</dbReference>
<evidence type="ECO:0000259" key="15">
    <source>
        <dbReference type="Pfam" id="PF00905"/>
    </source>
</evidence>
<evidence type="ECO:0000256" key="12">
    <source>
        <dbReference type="ARBA" id="ARBA00023136"/>
    </source>
</evidence>
<feature type="region of interest" description="Disordered" evidence="14">
    <location>
        <begin position="642"/>
        <end position="702"/>
    </location>
</feature>
<dbReference type="SUPFAM" id="SSF56519">
    <property type="entry name" value="Penicillin binding protein dimerisation domain"/>
    <property type="match status" value="1"/>
</dbReference>
<dbReference type="InterPro" id="IPR005311">
    <property type="entry name" value="PBP_dimer"/>
</dbReference>
<evidence type="ECO:0000256" key="7">
    <source>
        <dbReference type="ARBA" id="ARBA00022692"/>
    </source>
</evidence>
<dbReference type="EMBL" id="JBBHJY010000001">
    <property type="protein sequence ID" value="MEJ6009118.1"/>
    <property type="molecule type" value="Genomic_DNA"/>
</dbReference>
<dbReference type="InterPro" id="IPR012338">
    <property type="entry name" value="Beta-lactam/transpept-like"/>
</dbReference>
<keyword evidence="5 17" id="KW-0121">Carboxypeptidase</keyword>
<dbReference type="PANTHER" id="PTHR30627">
    <property type="entry name" value="PEPTIDOGLYCAN D,D-TRANSPEPTIDASE"/>
    <property type="match status" value="1"/>
</dbReference>
<keyword evidence="18" id="KW-1185">Reference proteome</keyword>
<keyword evidence="11" id="KW-1133">Transmembrane helix</keyword>
<evidence type="ECO:0000256" key="3">
    <source>
        <dbReference type="ARBA" id="ARBA00022475"/>
    </source>
</evidence>
<evidence type="ECO:0000256" key="13">
    <source>
        <dbReference type="ARBA" id="ARBA00023316"/>
    </source>
</evidence>
<keyword evidence="3" id="KW-1003">Cell membrane</keyword>
<dbReference type="InterPro" id="IPR001460">
    <property type="entry name" value="PCN-bd_Tpept"/>
</dbReference>
<keyword evidence="8 17" id="KW-0378">Hydrolase</keyword>
<dbReference type="NCBIfam" id="TIGR03423">
    <property type="entry name" value="pbp2_mrdA"/>
    <property type="match status" value="1"/>
</dbReference>
<dbReference type="Proteomes" id="UP001379235">
    <property type="component" value="Unassembled WGS sequence"/>
</dbReference>
<dbReference type="RefSeq" id="WP_339964906.1">
    <property type="nucleotide sequence ID" value="NZ_JBBHJY010000001.1"/>
</dbReference>
<evidence type="ECO:0000256" key="11">
    <source>
        <dbReference type="ARBA" id="ARBA00022989"/>
    </source>
</evidence>
<evidence type="ECO:0000313" key="18">
    <source>
        <dbReference type="Proteomes" id="UP001379235"/>
    </source>
</evidence>
<keyword evidence="10" id="KW-0573">Peptidoglycan synthesis</keyword>
<dbReference type="GO" id="GO:0009002">
    <property type="term" value="F:serine-type D-Ala-D-Ala carboxypeptidase activity"/>
    <property type="evidence" value="ECO:0007669"/>
    <property type="project" value="UniProtKB-EC"/>
</dbReference>
<evidence type="ECO:0000256" key="2">
    <source>
        <dbReference type="ARBA" id="ARBA00004236"/>
    </source>
</evidence>
<keyword evidence="12" id="KW-0472">Membrane</keyword>
<comment type="caution">
    <text evidence="17">The sequence shown here is derived from an EMBL/GenBank/DDBJ whole genome shotgun (WGS) entry which is preliminary data.</text>
</comment>
<dbReference type="InterPro" id="IPR017790">
    <property type="entry name" value="Penicillin-binding_protein_2"/>
</dbReference>
<comment type="subcellular location">
    <subcellularLocation>
        <location evidence="2">Cell membrane</location>
    </subcellularLocation>
    <subcellularLocation>
        <location evidence="1">Membrane</location>
        <topology evidence="1">Single-pass membrane protein</topology>
    </subcellularLocation>
</comment>
<evidence type="ECO:0000259" key="16">
    <source>
        <dbReference type="Pfam" id="PF03717"/>
    </source>
</evidence>
<evidence type="ECO:0000256" key="14">
    <source>
        <dbReference type="SAM" id="MobiDB-lite"/>
    </source>
</evidence>
<dbReference type="Pfam" id="PF00905">
    <property type="entry name" value="Transpeptidase"/>
    <property type="match status" value="1"/>
</dbReference>
<dbReference type="Gene3D" id="3.90.1310.10">
    <property type="entry name" value="Penicillin-binding protein 2a (Domain 2)"/>
    <property type="match status" value="1"/>
</dbReference>
<feature type="domain" description="Penicillin-binding protein dimerisation" evidence="16">
    <location>
        <begin position="73"/>
        <end position="244"/>
    </location>
</feature>
<sequence length="702" mass="76654">MWKRFRDRFSQRTQKHITSGQLANSFDRRAIVIGGLQAGVGVLLATRMTWIAVAENEHFKTLSESNRVNLSLIPPRRGLILDRNNQTIAANQQYYRVDLIPERVPNLQETLGQLGQILSLTPEKLQDLKDKIEESQGFQPVEISARLERSQFDAINVRLPELPGVLPQRGFTRLYPTGPSVAHLVGYVGPATADEYKKDRDPLLITPGYKVGKDGLEKQFEQTLRGVPGARRTEVTANGRVVRDLEMRDDVQGNPIKLTIDGALQDFAARRIGLESAAVVVIDCDTGGILALCSMPAFDPNSFIGGIGRVEWKMLNDDDHIPLLNKALRGLYPPGSTMKPMATLALQLHGVDPEERVSCPGGYRLGNRFFRCDAVHGSVNMRESIEHSCNTYFWSMAHRVGYDAIAPVAKMLGLGQEFDLPISSQRYGTIPDAAWKMRRYKQEWSAADSLNASIGQGYVSVSPLQLAVMTSRIASGKNLQPSLIHGHPKPFGPAFPFTPEQLAVAHDGMFRVVNGSGTGVGSKLPFDNIQMAGKTGTAQVRAMVARGHVGDWKSRDHSLFIAYAPTDRPKYAISVVVEHGTFGARAAAPIAKDVFTYLFDPAKAWAILLEMEKGWGGTPSERMSAKYRAYTAAYGTSAAKVGGDKAVEEAKDKAEKAATPPDKIVNDVIVPRSEVDETKGTPVPATVPSPSPAAAPQAEAPQ</sequence>
<name>A0ABU8S582_9SPHN</name>
<dbReference type="Pfam" id="PF03717">
    <property type="entry name" value="PBP_dimer"/>
    <property type="match status" value="1"/>
</dbReference>
<evidence type="ECO:0000256" key="9">
    <source>
        <dbReference type="ARBA" id="ARBA00022960"/>
    </source>
</evidence>
<evidence type="ECO:0000256" key="10">
    <source>
        <dbReference type="ARBA" id="ARBA00022984"/>
    </source>
</evidence>
<evidence type="ECO:0000256" key="8">
    <source>
        <dbReference type="ARBA" id="ARBA00022801"/>
    </source>
</evidence>
<organism evidence="17 18">
    <name type="scientific">Novosphingobium aquae</name>
    <dbReference type="NCBI Taxonomy" id="3133435"/>
    <lineage>
        <taxon>Bacteria</taxon>
        <taxon>Pseudomonadati</taxon>
        <taxon>Pseudomonadota</taxon>
        <taxon>Alphaproteobacteria</taxon>
        <taxon>Sphingomonadales</taxon>
        <taxon>Sphingomonadaceae</taxon>
        <taxon>Novosphingobium</taxon>
    </lineage>
</organism>
<protein>
    <submittedName>
        <fullName evidence="17">Penicillin-binding protein 2</fullName>
        <ecNumber evidence="17">3.4.16.4</ecNumber>
    </submittedName>
</protein>
<feature type="domain" description="Penicillin-binding protein transpeptidase" evidence="15">
    <location>
        <begin position="278"/>
        <end position="595"/>
    </location>
</feature>
<keyword evidence="9" id="KW-0133">Cell shape</keyword>
<evidence type="ECO:0000313" key="17">
    <source>
        <dbReference type="EMBL" id="MEJ6009118.1"/>
    </source>
</evidence>
<reference evidence="17 18" key="1">
    <citation type="submission" date="2024-03" db="EMBL/GenBank/DDBJ databases">
        <authorList>
            <person name="Jo J.-H."/>
        </authorList>
    </citation>
    <scope>NUCLEOTIDE SEQUENCE [LARGE SCALE GENOMIC DNA]</scope>
    <source>
        <strain evidence="17 18">AS3R-12</strain>
    </source>
</reference>
<evidence type="ECO:0000256" key="1">
    <source>
        <dbReference type="ARBA" id="ARBA00004167"/>
    </source>
</evidence>
<dbReference type="Gene3D" id="3.30.1390.30">
    <property type="entry name" value="Penicillin-binding protein 2a, domain 3"/>
    <property type="match status" value="1"/>
</dbReference>
<keyword evidence="13" id="KW-0961">Cell wall biogenesis/degradation</keyword>
<dbReference type="SUPFAM" id="SSF56601">
    <property type="entry name" value="beta-lactamase/transpeptidase-like"/>
    <property type="match status" value="1"/>
</dbReference>
<keyword evidence="4" id="KW-0997">Cell inner membrane</keyword>
<feature type="compositionally biased region" description="Basic and acidic residues" evidence="14">
    <location>
        <begin position="642"/>
        <end position="656"/>
    </location>
</feature>
<gene>
    <name evidence="17" type="primary">mrdA</name>
    <name evidence="17" type="ORF">WG900_04195</name>
</gene>